<dbReference type="InterPro" id="IPR048466">
    <property type="entry name" value="DNA_pol3_delta-like_C"/>
</dbReference>
<dbReference type="PANTHER" id="PTHR34388">
    <property type="entry name" value="DNA POLYMERASE III SUBUNIT DELTA"/>
    <property type="match status" value="1"/>
</dbReference>
<evidence type="ECO:0000256" key="3">
    <source>
        <dbReference type="ARBA" id="ARBA00022695"/>
    </source>
</evidence>
<comment type="similarity">
    <text evidence="6">Belongs to the DNA polymerase HolA subunit family.</text>
</comment>
<dbReference type="SUPFAM" id="SSF48019">
    <property type="entry name" value="post-AAA+ oligomerization domain-like"/>
    <property type="match status" value="1"/>
</dbReference>
<sequence length="312" mass="36334">MQARVKATAFEKWLQEKFKGNALLFVGKVNQEFFRKAYLEPLMKHFGVSRIIKIETPQEWEEQSKDLLQASLFGNQRTIVLFQEPEEDTFFKVKKLLTHDSALILIGVLKNKPKRLHDVPQVVLRNLSPANTLPRSIAQSLSRMPSASVKKLIHYWHEMDLKEEDVIQFLGCFPNLQNIKPEDVEAYFESEEKSILFHFLDATIEGKTEKALTYLDLLLKRGFPHTLLVSNLTRKLRLILQCLEEQQPVDLWTERKVSNYELRKIAQQCKKFSLQKIKTAFRILRESDRILKTSSVPPEDTLLDMVIKLTGL</sequence>
<evidence type="ECO:0000256" key="4">
    <source>
        <dbReference type="ARBA" id="ARBA00022705"/>
    </source>
</evidence>
<dbReference type="PANTHER" id="PTHR34388:SF1">
    <property type="entry name" value="DNA POLYMERASE III SUBUNIT DELTA"/>
    <property type="match status" value="1"/>
</dbReference>
<dbReference type="Proteomes" id="UP001461341">
    <property type="component" value="Chromosome"/>
</dbReference>
<comment type="catalytic activity">
    <reaction evidence="7">
        <text>DNA(n) + a 2'-deoxyribonucleoside 5'-triphosphate = DNA(n+1) + diphosphate</text>
        <dbReference type="Rhea" id="RHEA:22508"/>
        <dbReference type="Rhea" id="RHEA-COMP:17339"/>
        <dbReference type="Rhea" id="RHEA-COMP:17340"/>
        <dbReference type="ChEBI" id="CHEBI:33019"/>
        <dbReference type="ChEBI" id="CHEBI:61560"/>
        <dbReference type="ChEBI" id="CHEBI:173112"/>
        <dbReference type="EC" id="2.7.7.7"/>
    </reaction>
</comment>
<dbReference type="EMBL" id="CP121689">
    <property type="protein sequence ID" value="WZL75231.1"/>
    <property type="molecule type" value="Genomic_DNA"/>
</dbReference>
<evidence type="ECO:0000313" key="9">
    <source>
        <dbReference type="EMBL" id="WZL75231.1"/>
    </source>
</evidence>
<accession>A0ABZ2YAN9</accession>
<name>A0ABZ2YAN9_9BACT</name>
<evidence type="ECO:0000259" key="8">
    <source>
        <dbReference type="Pfam" id="PF21694"/>
    </source>
</evidence>
<feature type="domain" description="DNA polymerase III delta subunit-like C-terminal" evidence="8">
    <location>
        <begin position="196"/>
        <end position="300"/>
    </location>
</feature>
<dbReference type="EC" id="2.7.7.7" evidence="1"/>
<dbReference type="Pfam" id="PF21694">
    <property type="entry name" value="DNA_pol3_delta_C"/>
    <property type="match status" value="1"/>
</dbReference>
<dbReference type="InterPro" id="IPR005790">
    <property type="entry name" value="DNA_polIII_delta"/>
</dbReference>
<dbReference type="Gene3D" id="1.20.272.10">
    <property type="match status" value="1"/>
</dbReference>
<dbReference type="NCBIfam" id="TIGR01128">
    <property type="entry name" value="holA"/>
    <property type="match status" value="1"/>
</dbReference>
<dbReference type="InterPro" id="IPR008921">
    <property type="entry name" value="DNA_pol3_clamp-load_cplx_C"/>
</dbReference>
<evidence type="ECO:0000256" key="2">
    <source>
        <dbReference type="ARBA" id="ARBA00022679"/>
    </source>
</evidence>
<evidence type="ECO:0000256" key="6">
    <source>
        <dbReference type="ARBA" id="ARBA00034754"/>
    </source>
</evidence>
<keyword evidence="2" id="KW-0808">Transferase</keyword>
<organism evidence="9 10">
    <name type="scientific">Thermatribacter velox</name>
    <dbReference type="NCBI Taxonomy" id="3039681"/>
    <lineage>
        <taxon>Bacteria</taxon>
        <taxon>Pseudomonadati</taxon>
        <taxon>Atribacterota</taxon>
        <taxon>Atribacteria</taxon>
        <taxon>Atribacterales</taxon>
        <taxon>Thermatribacteraceae</taxon>
        <taxon>Thermatribacter</taxon>
    </lineage>
</organism>
<evidence type="ECO:0000256" key="5">
    <source>
        <dbReference type="ARBA" id="ARBA00022932"/>
    </source>
</evidence>
<gene>
    <name evidence="9" type="ORF">QBE54_06405</name>
</gene>
<reference evidence="9 10" key="1">
    <citation type="submission" date="2023-03" db="EMBL/GenBank/DDBJ databases">
        <title>Novel Species.</title>
        <authorList>
            <person name="Ma S."/>
        </authorList>
    </citation>
    <scope>NUCLEOTIDE SEQUENCE [LARGE SCALE GENOMIC DNA]</scope>
    <source>
        <strain evidence="9 10">B11</strain>
    </source>
</reference>
<keyword evidence="10" id="KW-1185">Reference proteome</keyword>
<dbReference type="RefSeq" id="WP_369017377.1">
    <property type="nucleotide sequence ID" value="NZ_CP121689.1"/>
</dbReference>
<evidence type="ECO:0000313" key="10">
    <source>
        <dbReference type="Proteomes" id="UP001461341"/>
    </source>
</evidence>
<keyword evidence="5" id="KW-0239">DNA-directed DNA polymerase</keyword>
<evidence type="ECO:0000256" key="1">
    <source>
        <dbReference type="ARBA" id="ARBA00012417"/>
    </source>
</evidence>
<evidence type="ECO:0000256" key="7">
    <source>
        <dbReference type="ARBA" id="ARBA00049244"/>
    </source>
</evidence>
<protein>
    <recommendedName>
        <fullName evidence="1">DNA-directed DNA polymerase</fullName>
        <ecNumber evidence="1">2.7.7.7</ecNumber>
    </recommendedName>
</protein>
<keyword evidence="3" id="KW-0548">Nucleotidyltransferase</keyword>
<proteinExistence type="inferred from homology"/>
<keyword evidence="4" id="KW-0235">DNA replication</keyword>